<evidence type="ECO:0008006" key="3">
    <source>
        <dbReference type="Google" id="ProtNLM"/>
    </source>
</evidence>
<dbReference type="AlphaFoldDB" id="A0A523XNK6"/>
<dbReference type="EMBL" id="SOIP01000292">
    <property type="protein sequence ID" value="TET80880.1"/>
    <property type="molecule type" value="Genomic_DNA"/>
</dbReference>
<protein>
    <recommendedName>
        <fullName evidence="3">Outer membrane protein beta-barrel domain-containing protein</fullName>
    </recommendedName>
</protein>
<evidence type="ECO:0000313" key="2">
    <source>
        <dbReference type="Proteomes" id="UP000315534"/>
    </source>
</evidence>
<dbReference type="Proteomes" id="UP000315534">
    <property type="component" value="Unassembled WGS sequence"/>
</dbReference>
<gene>
    <name evidence="1" type="ORF">E3J38_04860</name>
</gene>
<name>A0A523XNK6_UNCT6</name>
<sequence>MRRLMLVVLVVLLQLFVAEACFALPHGIFHRARTVDPGSIYGGGYIIIIDGDAFALMGQARMGVAPDFEAGGRLVFTSYEHTNDLTLGGDAQYLFYGSTKEFPANISGVGGIDLTFGEDRGAFIVTFGGLIDTRIKLKRGRSVCPYGGLLIIFTRSGSRGHTDLALCGGAVFQISQTVGIVSEIRLTPDFSIGVGLNFR</sequence>
<organism evidence="1 2">
    <name type="scientific">candidate division TA06 bacterium</name>
    <dbReference type="NCBI Taxonomy" id="2250710"/>
    <lineage>
        <taxon>Bacteria</taxon>
        <taxon>Bacteria division TA06</taxon>
    </lineage>
</organism>
<evidence type="ECO:0000313" key="1">
    <source>
        <dbReference type="EMBL" id="TET80880.1"/>
    </source>
</evidence>
<reference evidence="1 2" key="1">
    <citation type="submission" date="2019-03" db="EMBL/GenBank/DDBJ databases">
        <title>Metabolic potential of uncultured bacteria and archaea associated with petroleum seepage in deep-sea sediments.</title>
        <authorList>
            <person name="Dong X."/>
            <person name="Hubert C."/>
        </authorList>
    </citation>
    <scope>NUCLEOTIDE SEQUENCE [LARGE SCALE GENOMIC DNA]</scope>
    <source>
        <strain evidence="1">E29_bin36</strain>
    </source>
</reference>
<accession>A0A523XNK6</accession>
<comment type="caution">
    <text evidence="1">The sequence shown here is derived from an EMBL/GenBank/DDBJ whole genome shotgun (WGS) entry which is preliminary data.</text>
</comment>
<proteinExistence type="predicted"/>